<evidence type="ECO:0000313" key="14">
    <source>
        <dbReference type="Proteomes" id="UP000199533"/>
    </source>
</evidence>
<evidence type="ECO:0000256" key="6">
    <source>
        <dbReference type="ARBA" id="ARBA00022692"/>
    </source>
</evidence>
<keyword evidence="7 11" id="KW-1133">Transmembrane helix</keyword>
<dbReference type="RefSeq" id="WP_090702220.1">
    <property type="nucleotide sequence ID" value="NZ_FOSP01000034.1"/>
</dbReference>
<dbReference type="NCBIfam" id="TIGR02532">
    <property type="entry name" value="IV_pilin_GFxxxE"/>
    <property type="match status" value="1"/>
</dbReference>
<dbReference type="InterPro" id="IPR012902">
    <property type="entry name" value="N_methyl_site"/>
</dbReference>
<dbReference type="GO" id="GO:0015628">
    <property type="term" value="P:protein secretion by the type II secretion system"/>
    <property type="evidence" value="ECO:0007669"/>
    <property type="project" value="InterPro"/>
</dbReference>
<dbReference type="GO" id="GO:0005886">
    <property type="term" value="C:plasma membrane"/>
    <property type="evidence" value="ECO:0007669"/>
    <property type="project" value="UniProtKB-SubCell"/>
</dbReference>
<dbReference type="OrthoDB" id="8592199at2"/>
<keyword evidence="6 11" id="KW-0812">Transmembrane</keyword>
<evidence type="ECO:0000256" key="4">
    <source>
        <dbReference type="ARBA" id="ARBA00022481"/>
    </source>
</evidence>
<reference evidence="14" key="1">
    <citation type="submission" date="2016-10" db="EMBL/GenBank/DDBJ databases">
        <authorList>
            <person name="Varghese N."/>
            <person name="Submissions S."/>
        </authorList>
    </citation>
    <scope>NUCLEOTIDE SEQUENCE [LARGE SCALE GENOMIC DNA]</scope>
    <source>
        <strain evidence="14">Nm69</strain>
    </source>
</reference>
<comment type="subcellular location">
    <subcellularLocation>
        <location evidence="1">Cell inner membrane</location>
        <topology evidence="1">Single-pass membrane protein</topology>
    </subcellularLocation>
</comment>
<dbReference type="SUPFAM" id="SSF54523">
    <property type="entry name" value="Pili subunits"/>
    <property type="match status" value="1"/>
</dbReference>
<proteinExistence type="inferred from homology"/>
<dbReference type="GO" id="GO:0015627">
    <property type="term" value="C:type II protein secretion system complex"/>
    <property type="evidence" value="ECO:0007669"/>
    <property type="project" value="InterPro"/>
</dbReference>
<evidence type="ECO:0000256" key="11">
    <source>
        <dbReference type="SAM" id="Phobius"/>
    </source>
</evidence>
<dbReference type="Proteomes" id="UP000199533">
    <property type="component" value="Unassembled WGS sequence"/>
</dbReference>
<evidence type="ECO:0000256" key="7">
    <source>
        <dbReference type="ARBA" id="ARBA00022989"/>
    </source>
</evidence>
<feature type="domain" description="General secretion pathway GspH" evidence="12">
    <location>
        <begin position="49"/>
        <end position="164"/>
    </location>
</feature>
<keyword evidence="8 11" id="KW-0472">Membrane</keyword>
<dbReference type="Pfam" id="PF12019">
    <property type="entry name" value="GspH"/>
    <property type="match status" value="1"/>
</dbReference>
<name>A0A1I4F762_9PROT</name>
<dbReference type="Gene3D" id="3.55.40.10">
    <property type="entry name" value="minor pseudopilin epsh domain"/>
    <property type="match status" value="1"/>
</dbReference>
<keyword evidence="5" id="KW-0997">Cell inner membrane</keyword>
<accession>A0A1I4F762</accession>
<keyword evidence="3" id="KW-1003">Cell membrane</keyword>
<dbReference type="STRING" id="52441.SAMN05216302_103417"/>
<comment type="similarity">
    <text evidence="9">Belongs to the GSP H family.</text>
</comment>
<dbReference type="EMBL" id="FOSP01000034">
    <property type="protein sequence ID" value="SFL13744.1"/>
    <property type="molecule type" value="Genomic_DNA"/>
</dbReference>
<dbReference type="PROSITE" id="PS00409">
    <property type="entry name" value="PROKAR_NTER_METHYL"/>
    <property type="match status" value="1"/>
</dbReference>
<sequence length="176" mass="18020">MEKVKDFTVSAGLTLIELLVTLSVASILLAVAAPGYRVFVQDSQLITQINHFSSAMMLAKNEAIIRNGPTSICPSTNGTGCTGGTVWSNGWIVFADADGDGIVGAGEEIIQVGSALTGGNTLTSNGARVTFSASGFSLGFNATFSLCDSRGVAASKVLVLSNQGRVRHETGTGACS</sequence>
<evidence type="ECO:0000313" key="13">
    <source>
        <dbReference type="EMBL" id="SFL13744.1"/>
    </source>
</evidence>
<evidence type="ECO:0000256" key="10">
    <source>
        <dbReference type="ARBA" id="ARBA00030775"/>
    </source>
</evidence>
<dbReference type="InterPro" id="IPR045584">
    <property type="entry name" value="Pilin-like"/>
</dbReference>
<keyword evidence="4" id="KW-0488">Methylation</keyword>
<feature type="transmembrane region" description="Helical" evidence="11">
    <location>
        <begin position="12"/>
        <end position="36"/>
    </location>
</feature>
<protein>
    <recommendedName>
        <fullName evidence="2">Type II secretion system protein H</fullName>
    </recommendedName>
    <alternativeName>
        <fullName evidence="10">General secretion pathway protein H</fullName>
    </alternativeName>
</protein>
<evidence type="ECO:0000256" key="8">
    <source>
        <dbReference type="ARBA" id="ARBA00023136"/>
    </source>
</evidence>
<dbReference type="InterPro" id="IPR022346">
    <property type="entry name" value="T2SS_GspH"/>
</dbReference>
<evidence type="ECO:0000256" key="5">
    <source>
        <dbReference type="ARBA" id="ARBA00022519"/>
    </source>
</evidence>
<evidence type="ECO:0000256" key="1">
    <source>
        <dbReference type="ARBA" id="ARBA00004377"/>
    </source>
</evidence>
<evidence type="ECO:0000259" key="12">
    <source>
        <dbReference type="Pfam" id="PF12019"/>
    </source>
</evidence>
<evidence type="ECO:0000256" key="3">
    <source>
        <dbReference type="ARBA" id="ARBA00022475"/>
    </source>
</evidence>
<dbReference type="AlphaFoldDB" id="A0A1I4F762"/>
<keyword evidence="14" id="KW-1185">Reference proteome</keyword>
<gene>
    <name evidence="13" type="ORF">SAMN05216302_103417</name>
</gene>
<organism evidence="13 14">
    <name type="scientific">Nitrosomonas aestuarii</name>
    <dbReference type="NCBI Taxonomy" id="52441"/>
    <lineage>
        <taxon>Bacteria</taxon>
        <taxon>Pseudomonadati</taxon>
        <taxon>Pseudomonadota</taxon>
        <taxon>Betaproteobacteria</taxon>
        <taxon>Nitrosomonadales</taxon>
        <taxon>Nitrosomonadaceae</taxon>
        <taxon>Nitrosomonas</taxon>
    </lineage>
</organism>
<evidence type="ECO:0000256" key="9">
    <source>
        <dbReference type="ARBA" id="ARBA00025772"/>
    </source>
</evidence>
<evidence type="ECO:0000256" key="2">
    <source>
        <dbReference type="ARBA" id="ARBA00021549"/>
    </source>
</evidence>